<name>A0ABQ5GEB7_9ASTR</name>
<accession>A0ABQ5GEB7</accession>
<comment type="caution">
    <text evidence="1">The sequence shown here is derived from an EMBL/GenBank/DDBJ whole genome shotgun (WGS) entry which is preliminary data.</text>
</comment>
<evidence type="ECO:0000313" key="1">
    <source>
        <dbReference type="EMBL" id="GJT73287.1"/>
    </source>
</evidence>
<reference evidence="1" key="1">
    <citation type="journal article" date="2022" name="Int. J. Mol. Sci.">
        <title>Draft Genome of Tanacetum Coccineum: Genomic Comparison of Closely Related Tanacetum-Family Plants.</title>
        <authorList>
            <person name="Yamashiro T."/>
            <person name="Shiraishi A."/>
            <person name="Nakayama K."/>
            <person name="Satake H."/>
        </authorList>
    </citation>
    <scope>NUCLEOTIDE SEQUENCE</scope>
</reference>
<keyword evidence="2" id="KW-1185">Reference proteome</keyword>
<dbReference type="Proteomes" id="UP001151760">
    <property type="component" value="Unassembled WGS sequence"/>
</dbReference>
<dbReference type="EMBL" id="BQNB010018337">
    <property type="protein sequence ID" value="GJT73287.1"/>
    <property type="molecule type" value="Genomic_DNA"/>
</dbReference>
<sequence>MKVCMNLASSSRDMGMSSSSSHAPVRDSFSCWEKAQISLRSWSKSAEGKNQLMKAVLSSSHVLIVHSLSLSSHVFAFPVSDRGNIIRRTASFSVSLNGDCGTESRSDNTVDSLHGFVIHEIEVLKGNKNVMEVIDVENWRVMDQQVQSWKHVYASK</sequence>
<proteinExistence type="predicted"/>
<evidence type="ECO:0000313" key="2">
    <source>
        <dbReference type="Proteomes" id="UP001151760"/>
    </source>
</evidence>
<reference evidence="1" key="2">
    <citation type="submission" date="2022-01" db="EMBL/GenBank/DDBJ databases">
        <authorList>
            <person name="Yamashiro T."/>
            <person name="Shiraishi A."/>
            <person name="Satake H."/>
            <person name="Nakayama K."/>
        </authorList>
    </citation>
    <scope>NUCLEOTIDE SEQUENCE</scope>
</reference>
<gene>
    <name evidence="1" type="ORF">Tco_1032573</name>
</gene>
<organism evidence="1 2">
    <name type="scientific">Tanacetum coccineum</name>
    <dbReference type="NCBI Taxonomy" id="301880"/>
    <lineage>
        <taxon>Eukaryota</taxon>
        <taxon>Viridiplantae</taxon>
        <taxon>Streptophyta</taxon>
        <taxon>Embryophyta</taxon>
        <taxon>Tracheophyta</taxon>
        <taxon>Spermatophyta</taxon>
        <taxon>Magnoliopsida</taxon>
        <taxon>eudicotyledons</taxon>
        <taxon>Gunneridae</taxon>
        <taxon>Pentapetalae</taxon>
        <taxon>asterids</taxon>
        <taxon>campanulids</taxon>
        <taxon>Asterales</taxon>
        <taxon>Asteraceae</taxon>
        <taxon>Asteroideae</taxon>
        <taxon>Anthemideae</taxon>
        <taxon>Anthemidinae</taxon>
        <taxon>Tanacetum</taxon>
    </lineage>
</organism>
<protein>
    <submittedName>
        <fullName evidence="1">Uncharacterized protein</fullName>
    </submittedName>
</protein>